<accession>A0A3G5AEI1</accession>
<organism evidence="1">
    <name type="scientific">Hyperionvirus sp</name>
    <dbReference type="NCBI Taxonomy" id="2487770"/>
    <lineage>
        <taxon>Viruses</taxon>
        <taxon>Varidnaviria</taxon>
        <taxon>Bamfordvirae</taxon>
        <taxon>Nucleocytoviricota</taxon>
        <taxon>Megaviricetes</taxon>
        <taxon>Imitervirales</taxon>
        <taxon>Mimiviridae</taxon>
        <taxon>Klosneuvirinae</taxon>
    </lineage>
</organism>
<evidence type="ECO:0008006" key="2">
    <source>
        <dbReference type="Google" id="ProtNLM"/>
    </source>
</evidence>
<protein>
    <recommendedName>
        <fullName evidence="2">DUF3494 domain-containing protein</fullName>
    </recommendedName>
</protein>
<gene>
    <name evidence="1" type="ORF">Hyperionvirus21_17</name>
</gene>
<name>A0A3G5AEI1_9VIRU</name>
<dbReference type="EMBL" id="MK072403">
    <property type="protein sequence ID" value="AYV84283.1"/>
    <property type="molecule type" value="Genomic_DNA"/>
</dbReference>
<reference evidence="1" key="1">
    <citation type="submission" date="2018-10" db="EMBL/GenBank/DDBJ databases">
        <title>Hidden diversity of soil giant viruses.</title>
        <authorList>
            <person name="Schulz F."/>
            <person name="Alteio L."/>
            <person name="Goudeau D."/>
            <person name="Ryan E.M."/>
            <person name="Malmstrom R.R."/>
            <person name="Blanchard J."/>
            <person name="Woyke T."/>
        </authorList>
    </citation>
    <scope>NUCLEOTIDE SEQUENCE</scope>
    <source>
        <strain evidence="1">HYV1</strain>
    </source>
</reference>
<proteinExistence type="predicted"/>
<sequence>MAATGYSTYGVLAGRNIIKTTGQTLTAVYGNVGANIGTTGPGAITSSETIYITGVDTALLNAQNDYTTFLNLPFTTTAPEPELGGITYTPGVIQVPFPATLSSSITLNGNSGTYTFQINGTLTVNSSSGNIDYILLNGAVPSIVYWIITGNVLSLGSNSVNFPGIIMTPGNITLGPNCIDNGGVIAFNSSSDITVNNNTVRSFSDQFNFDKAVNSYINIKSNIADTNSIRINAANAAGGINISAGTGGIAVSTTNAIIMTAQATFNLIVNGSGTLGLQNQFPGGLVDIDALGGINIGTGSLVNTPIINIGNSSAATSVVVNTGTGGFNVITNTGGTISLNAVGASSNLTLETTGNGQDLSIASTTATVPFASRIVITSVGSGGDAIFLNTAGTGGITASTGTAGGMSLNTGSVGFTVNTTNNGPVSLNSNGGDVEITAGGGGISLDTGISGGLYGIGHVGDGEVQIGTFTGYQRTVTLANSAAATTVVQRWGPTGSLIQVQQPQITNYDSTGTIASSDLLIRLIKSNPSTVGGITLTLPNAGGTGGLVPAMKDISGGPSSIINDSLDFSIINTGSVTITLATTTIIGNPVINPSITGSGSGLFRIQLTNVTTGSEAFTLIRLS</sequence>
<evidence type="ECO:0000313" key="1">
    <source>
        <dbReference type="EMBL" id="AYV84283.1"/>
    </source>
</evidence>